<dbReference type="InterPro" id="IPR006311">
    <property type="entry name" value="TAT_signal"/>
</dbReference>
<reference evidence="3 4" key="1">
    <citation type="submission" date="2020-07" db="EMBL/GenBank/DDBJ databases">
        <title>Sequencing the genomes of 1000 actinobacteria strains.</title>
        <authorList>
            <person name="Klenk H.-P."/>
        </authorList>
    </citation>
    <scope>NUCLEOTIDE SEQUENCE [LARGE SCALE GENOMIC DNA]</scope>
    <source>
        <strain evidence="3 4">DSM 45772</strain>
    </source>
</reference>
<comment type="caution">
    <text evidence="3">The sequence shown here is derived from an EMBL/GenBank/DDBJ whole genome shotgun (WGS) entry which is preliminary data.</text>
</comment>
<feature type="compositionally biased region" description="Polar residues" evidence="1">
    <location>
        <begin position="522"/>
        <end position="541"/>
    </location>
</feature>
<sequence length="541" mass="56252">MGTELSRREVLLAVGGLAGAGMLAATGSADAASLPAPPSGFSAGTPTTVASARQAGYAVVTDFGAVGDGGSRPLSTRYATLADAQRAFPAARSLSDELDGAAIQKATDSGRAGVFYPAGTYLHSQAIVVRAHQRHLGAGAAGVSPTAVLRNVRTRSTDYDFAQAHSFQIGDIHPAAFATGQAGISWATRTLAPITAGATSVRLTQALGSVPLKVGDVVMVRCDNDPMVNREAVIYDAQQWNRVTSYNAGTGVVGLELPVPWTIVASSGDPTVLDGPTLCVNDGADYFMRCPWSLCQDIEVGRLWLDSAGFTARNGVWRGWFHDLVVVGENMLGFNALVLSTIERVNGRFSSRMIELKHSGHTSTVREVSGTWAPPAANSVGVDADAVDIGEQCYGLTLTGIQVTISSADTANRRALNISTGKVSFSGALTHQGSGPQQAVWAIVDSQAPANPPRDLSLALLVRTRPGMYAYGVVGWPDPRTSDPVGVTLNLDQASSGAPAGQGFHVATGRDVRVTRIVGDRTTASWTPPGQAPSGCTSVQV</sequence>
<evidence type="ECO:0000256" key="2">
    <source>
        <dbReference type="SAM" id="SignalP"/>
    </source>
</evidence>
<evidence type="ECO:0008006" key="5">
    <source>
        <dbReference type="Google" id="ProtNLM"/>
    </source>
</evidence>
<dbReference type="Gene3D" id="2.160.20.10">
    <property type="entry name" value="Single-stranded right-handed beta-helix, Pectin lyase-like"/>
    <property type="match status" value="1"/>
</dbReference>
<accession>A0A7Y9J4A3</accession>
<feature type="signal peptide" evidence="2">
    <location>
        <begin position="1"/>
        <end position="31"/>
    </location>
</feature>
<keyword evidence="4" id="KW-1185">Reference proteome</keyword>
<feature type="chain" id="PRO_5030956422" description="Pectate lyase-like protein" evidence="2">
    <location>
        <begin position="32"/>
        <end position="541"/>
    </location>
</feature>
<keyword evidence="2" id="KW-0732">Signal</keyword>
<dbReference type="PROSITE" id="PS51318">
    <property type="entry name" value="TAT"/>
    <property type="match status" value="1"/>
</dbReference>
<dbReference type="EMBL" id="JACCBN010000001">
    <property type="protein sequence ID" value="NYD34701.1"/>
    <property type="molecule type" value="Genomic_DNA"/>
</dbReference>
<protein>
    <recommendedName>
        <fullName evidence="5">Pectate lyase-like protein</fullName>
    </recommendedName>
</protein>
<organism evidence="3 4">
    <name type="scientific">Actinomycetospora corticicola</name>
    <dbReference type="NCBI Taxonomy" id="663602"/>
    <lineage>
        <taxon>Bacteria</taxon>
        <taxon>Bacillati</taxon>
        <taxon>Actinomycetota</taxon>
        <taxon>Actinomycetes</taxon>
        <taxon>Pseudonocardiales</taxon>
        <taxon>Pseudonocardiaceae</taxon>
        <taxon>Actinomycetospora</taxon>
    </lineage>
</organism>
<name>A0A7Y9J4A3_9PSEU</name>
<dbReference type="AlphaFoldDB" id="A0A7Y9J4A3"/>
<evidence type="ECO:0000313" key="4">
    <source>
        <dbReference type="Proteomes" id="UP000535890"/>
    </source>
</evidence>
<evidence type="ECO:0000313" key="3">
    <source>
        <dbReference type="EMBL" id="NYD34701.1"/>
    </source>
</evidence>
<dbReference type="RefSeq" id="WP_179792624.1">
    <property type="nucleotide sequence ID" value="NZ_BAABHP010000003.1"/>
</dbReference>
<gene>
    <name evidence="3" type="ORF">BJ983_000803</name>
</gene>
<dbReference type="Proteomes" id="UP000535890">
    <property type="component" value="Unassembled WGS sequence"/>
</dbReference>
<dbReference type="InterPro" id="IPR012334">
    <property type="entry name" value="Pectin_lyas_fold"/>
</dbReference>
<proteinExistence type="predicted"/>
<feature type="region of interest" description="Disordered" evidence="1">
    <location>
        <begin position="521"/>
        <end position="541"/>
    </location>
</feature>
<evidence type="ECO:0000256" key="1">
    <source>
        <dbReference type="SAM" id="MobiDB-lite"/>
    </source>
</evidence>